<protein>
    <submittedName>
        <fullName evidence="1">Uncharacterized protein</fullName>
    </submittedName>
</protein>
<dbReference type="EMBL" id="VSSQ01058485">
    <property type="protein sequence ID" value="MPN12192.1"/>
    <property type="molecule type" value="Genomic_DNA"/>
</dbReference>
<sequence>MQCCCNVSRNSICVYVKSIAFCIHGNRRNNRDISFFKHNMENFWIYDLAFPNPTNINFSFHTVDKHVFCSLFVAKDHSSVITCKSYTLAAKYPNKRHNFCIYVSYQNHSGNFHSFIIRNAKSLEEFSLFAHAFHFLSDFRSPTMYNNGFDSYITQKDNVFYDILHGLGADHCVSTNFDNHD</sequence>
<reference evidence="1" key="1">
    <citation type="submission" date="2019-08" db="EMBL/GenBank/DDBJ databases">
        <authorList>
            <person name="Kucharzyk K."/>
            <person name="Murdoch R.W."/>
            <person name="Higgins S."/>
            <person name="Loffler F."/>
        </authorList>
    </citation>
    <scope>NUCLEOTIDE SEQUENCE</scope>
</reference>
<dbReference type="AlphaFoldDB" id="A0A645FFD2"/>
<organism evidence="1">
    <name type="scientific">bioreactor metagenome</name>
    <dbReference type="NCBI Taxonomy" id="1076179"/>
    <lineage>
        <taxon>unclassified sequences</taxon>
        <taxon>metagenomes</taxon>
        <taxon>ecological metagenomes</taxon>
    </lineage>
</organism>
<gene>
    <name evidence="1" type="ORF">SDC9_159504</name>
</gene>
<comment type="caution">
    <text evidence="1">The sequence shown here is derived from an EMBL/GenBank/DDBJ whole genome shotgun (WGS) entry which is preliminary data.</text>
</comment>
<name>A0A645FFD2_9ZZZZ</name>
<evidence type="ECO:0000313" key="1">
    <source>
        <dbReference type="EMBL" id="MPN12192.1"/>
    </source>
</evidence>
<proteinExistence type="predicted"/>
<accession>A0A645FFD2</accession>